<feature type="transmembrane region" description="Helical" evidence="1">
    <location>
        <begin position="153"/>
        <end position="173"/>
    </location>
</feature>
<evidence type="ECO:0000256" key="1">
    <source>
        <dbReference type="SAM" id="Phobius"/>
    </source>
</evidence>
<comment type="caution">
    <text evidence="2">The sequence shown here is derived from an EMBL/GenBank/DDBJ whole genome shotgun (WGS) entry which is preliminary data.</text>
</comment>
<dbReference type="EMBL" id="JAAHFQ010000528">
    <property type="protein sequence ID" value="NER30315.1"/>
    <property type="molecule type" value="Genomic_DNA"/>
</dbReference>
<feature type="transmembrane region" description="Helical" evidence="1">
    <location>
        <begin position="200"/>
        <end position="219"/>
    </location>
</feature>
<keyword evidence="1" id="KW-0812">Transmembrane</keyword>
<organism evidence="2">
    <name type="scientific">Symploca sp. SIO1C4</name>
    <dbReference type="NCBI Taxonomy" id="2607765"/>
    <lineage>
        <taxon>Bacteria</taxon>
        <taxon>Bacillati</taxon>
        <taxon>Cyanobacteriota</taxon>
        <taxon>Cyanophyceae</taxon>
        <taxon>Coleofasciculales</taxon>
        <taxon>Coleofasciculaceae</taxon>
        <taxon>Symploca</taxon>
    </lineage>
</organism>
<proteinExistence type="predicted"/>
<gene>
    <name evidence="2" type="ORF">F6J89_22490</name>
</gene>
<name>A0A6B3NHJ4_9CYAN</name>
<sequence>MKMVTSLTFYILNSKKSPQVLILKNSRIIKVDEAEGQQLTEKFDKVVFSGFKITNQPGIRIFYKRITREFYIEIITKDLDSSDRPAKIGIYSRKPTISWQYNLKDWIYDVFDQIEKFSVEHERSVSDKHLDIISTSLREIYYKDKQAKLLLRISRIIVASLTPILLGLIIQFFSSRTGSNLSLENSLESNTTNLDSKITFASYLIAINNLLLIVLYNNFNNLDREDE</sequence>
<protein>
    <submittedName>
        <fullName evidence="2">Uncharacterized protein</fullName>
    </submittedName>
</protein>
<dbReference type="AlphaFoldDB" id="A0A6B3NHJ4"/>
<keyword evidence="1" id="KW-0472">Membrane</keyword>
<reference evidence="2" key="1">
    <citation type="submission" date="2019-11" db="EMBL/GenBank/DDBJ databases">
        <title>Genomic insights into an expanded diversity of filamentous marine cyanobacteria reveals the extraordinary biosynthetic potential of Moorea and Okeania.</title>
        <authorList>
            <person name="Ferreira Leao T."/>
            <person name="Wang M."/>
            <person name="Moss N."/>
            <person name="Da Silva R."/>
            <person name="Sanders J."/>
            <person name="Nurk S."/>
            <person name="Gurevich A."/>
            <person name="Humphrey G."/>
            <person name="Reher R."/>
            <person name="Zhu Q."/>
            <person name="Belda-Ferre P."/>
            <person name="Glukhov E."/>
            <person name="Rex R."/>
            <person name="Dorrestein P.C."/>
            <person name="Knight R."/>
            <person name="Pevzner P."/>
            <person name="Gerwick W.H."/>
            <person name="Gerwick L."/>
        </authorList>
    </citation>
    <scope>NUCLEOTIDE SEQUENCE</scope>
    <source>
        <strain evidence="2">SIO1C4</strain>
    </source>
</reference>
<evidence type="ECO:0000313" key="2">
    <source>
        <dbReference type="EMBL" id="NER30315.1"/>
    </source>
</evidence>
<accession>A0A6B3NHJ4</accession>
<keyword evidence="1" id="KW-1133">Transmembrane helix</keyword>